<gene>
    <name evidence="1" type="ORF">PDJAM_G00160320</name>
</gene>
<name>A0ACC5ZK99_9TELE</name>
<organism evidence="1 2">
    <name type="scientific">Pangasius djambal</name>
    <dbReference type="NCBI Taxonomy" id="1691987"/>
    <lineage>
        <taxon>Eukaryota</taxon>
        <taxon>Metazoa</taxon>
        <taxon>Chordata</taxon>
        <taxon>Craniata</taxon>
        <taxon>Vertebrata</taxon>
        <taxon>Euteleostomi</taxon>
        <taxon>Actinopterygii</taxon>
        <taxon>Neopterygii</taxon>
        <taxon>Teleostei</taxon>
        <taxon>Ostariophysi</taxon>
        <taxon>Siluriformes</taxon>
        <taxon>Pangasiidae</taxon>
        <taxon>Pangasius</taxon>
    </lineage>
</organism>
<comment type="caution">
    <text evidence="1">The sequence shown here is derived from an EMBL/GenBank/DDBJ whole genome shotgun (WGS) entry which is preliminary data.</text>
</comment>
<accession>A0ACC5ZK99</accession>
<dbReference type="EMBL" id="CM041000">
    <property type="protein sequence ID" value="MCJ8748027.1"/>
    <property type="molecule type" value="Genomic_DNA"/>
</dbReference>
<evidence type="ECO:0000313" key="1">
    <source>
        <dbReference type="EMBL" id="MCJ8748027.1"/>
    </source>
</evidence>
<sequence>MAVLCDVWFCSLWPECDPSLVLCVQVDSGYNTYSTCTTSLMDTVSTESQSKEPQDTHTAEEGLTRSKHTKSKLLLPSH</sequence>
<dbReference type="Proteomes" id="UP000830395">
    <property type="component" value="Chromosome 26"/>
</dbReference>
<evidence type="ECO:0000313" key="2">
    <source>
        <dbReference type="Proteomes" id="UP000830395"/>
    </source>
</evidence>
<proteinExistence type="predicted"/>
<protein>
    <submittedName>
        <fullName evidence="1">Uncharacterized protein</fullName>
    </submittedName>
</protein>
<keyword evidence="2" id="KW-1185">Reference proteome</keyword>
<reference evidence="1" key="1">
    <citation type="submission" date="2020-02" db="EMBL/GenBank/DDBJ databases">
        <title>Genome sequencing of the panga catfish, Pangasius djambal.</title>
        <authorList>
            <person name="Wen M."/>
            <person name="Zahm M."/>
            <person name="Roques C."/>
            <person name="Cabau C."/>
            <person name="Klopp C."/>
            <person name="Donnadieu C."/>
            <person name="Jouanno E."/>
            <person name="Avarre J.-C."/>
            <person name="Campet M."/>
            <person name="Ha T."/>
            <person name="Dugue R."/>
            <person name="Lampietro C."/>
            <person name="Louis A."/>
            <person name="Herpin A."/>
            <person name="Echchiki A."/>
            <person name="Berthelot C."/>
            <person name="Parey E."/>
            <person name="Roest-Crollius H."/>
            <person name="Braasch I."/>
            <person name="Postlethwait J.H."/>
            <person name="Bobe J."/>
            <person name="Montfort J."/>
            <person name="Bouchez O."/>
            <person name="Begum T."/>
            <person name="Schartl M."/>
            <person name="Gustiano R."/>
            <person name="Guiguen Y."/>
        </authorList>
    </citation>
    <scope>NUCLEOTIDE SEQUENCE</scope>
    <source>
        <strain evidence="1">Pdj_M5554</strain>
    </source>
</reference>